<dbReference type="STRING" id="1073996.SAMN05444271_1468"/>
<dbReference type="Proteomes" id="UP000198888">
    <property type="component" value="Unassembled WGS sequence"/>
</dbReference>
<protein>
    <recommendedName>
        <fullName evidence="3">ParB-like nuclease domain-containing protein</fullName>
    </recommendedName>
</protein>
<evidence type="ECO:0000313" key="2">
    <source>
        <dbReference type="Proteomes" id="UP000198888"/>
    </source>
</evidence>
<accession>A0A1H6XRV7</accession>
<evidence type="ECO:0000313" key="1">
    <source>
        <dbReference type="EMBL" id="SEJ31783.1"/>
    </source>
</evidence>
<reference evidence="1 2" key="1">
    <citation type="submission" date="2016-10" db="EMBL/GenBank/DDBJ databases">
        <authorList>
            <person name="de Groot N.N."/>
        </authorList>
    </citation>
    <scope>NUCLEOTIDE SEQUENCE [LARGE SCALE GENOMIC DNA]</scope>
    <source>
        <strain evidence="1 2">DSM 22187</strain>
    </source>
</reference>
<proteinExistence type="predicted"/>
<sequence length="296" mass="33495">MIQETYHTLVHRFRTTATGFMKKHPTVEPTLYRLRDGCAKLIVDAARLQTWLRHDAPTNPYRVYWVDPTEITDSISWQELSGDCSTAIPDRFTLPNYHFAGRVLDGDWDTGRRPFSESVIYRSFQSHFEEGVRWPETDLYAQCLDVIEAGGDPWRCRSRSDLDRRCQGIDALYSTVEADGYSTQAELQASTANPFDHARSNTYAQTVDGEIALMVGRDGELLFYDGRNRLAIAKLLGLEAVPVVILVRHSQWQQVRDRVASGSTTLESLPDRLQSHPDLAGLASTENEEQSVATLQ</sequence>
<accession>A0A2H4PXL6</accession>
<dbReference type="GeneID" id="35000863"/>
<dbReference type="KEGG" id="hae:halTADL_0030"/>
<keyword evidence="2" id="KW-1185">Reference proteome</keyword>
<dbReference type="AlphaFoldDB" id="A0A1H6XRV7"/>
<gene>
    <name evidence="1" type="ORF">SAMN05444271_1468</name>
</gene>
<name>A0A1H6XRV7_9EURY</name>
<dbReference type="RefSeq" id="WP_089673802.1">
    <property type="nucleotide sequence ID" value="NZ_CP024845.1"/>
</dbReference>
<organism evidence="1 2">
    <name type="scientific">Halohasta litchfieldiae</name>
    <dbReference type="NCBI Taxonomy" id="1073996"/>
    <lineage>
        <taxon>Archaea</taxon>
        <taxon>Methanobacteriati</taxon>
        <taxon>Methanobacteriota</taxon>
        <taxon>Stenosarchaea group</taxon>
        <taxon>Halobacteria</taxon>
        <taxon>Halobacteriales</taxon>
        <taxon>Haloferacaceae</taxon>
        <taxon>Halohasta</taxon>
    </lineage>
</organism>
<dbReference type="EMBL" id="FNYR01000046">
    <property type="protein sequence ID" value="SEJ31783.1"/>
    <property type="molecule type" value="Genomic_DNA"/>
</dbReference>
<evidence type="ECO:0008006" key="3">
    <source>
        <dbReference type="Google" id="ProtNLM"/>
    </source>
</evidence>